<keyword evidence="5" id="KW-0808">Transferase</keyword>
<dbReference type="SUPFAM" id="SSF53448">
    <property type="entry name" value="Nucleotide-diphospho-sugar transferases"/>
    <property type="match status" value="1"/>
</dbReference>
<dbReference type="GO" id="GO:0030145">
    <property type="term" value="F:manganese ion binding"/>
    <property type="evidence" value="ECO:0007669"/>
    <property type="project" value="UniProtKB-UniRule"/>
</dbReference>
<keyword evidence="12 17" id="KW-0464">Manganese</keyword>
<dbReference type="GO" id="GO:0000139">
    <property type="term" value="C:Golgi membrane"/>
    <property type="evidence" value="ECO:0007669"/>
    <property type="project" value="UniProtKB-SubCell"/>
</dbReference>
<keyword evidence="7 17" id="KW-0479">Metal-binding</keyword>
<keyword evidence="10 17" id="KW-0333">Golgi apparatus</keyword>
<dbReference type="AlphaFoldDB" id="A0AAD5QUN1"/>
<keyword evidence="6 17" id="KW-0812">Transmembrane</keyword>
<evidence type="ECO:0000256" key="4">
    <source>
        <dbReference type="ARBA" id="ARBA00022676"/>
    </source>
</evidence>
<dbReference type="PANTHER" id="PTHR10468">
    <property type="entry name" value="PROTEIN O-LINKED-MANNOSE BETA-1,2-N-ACETYLGLUCOSAMINYLTRANSFERASE 1/ALPHA-1,3-MANNOSYL-GLYCOPROTEIN 2-BETA-N-ACETYLGLUCOSAMINYLTRANSFERASE"/>
    <property type="match status" value="1"/>
</dbReference>
<dbReference type="EC" id="2.4.1.101" evidence="14 17"/>
<comment type="caution">
    <text evidence="18">The sequence shown here is derived from an EMBL/GenBank/DDBJ whole genome shotgun (WGS) entry which is preliminary data.</text>
</comment>
<protein>
    <recommendedName>
        <fullName evidence="14 17">Alpha-1,3-mannosyl-glycoprotein 2-beta-N-acetylglucosaminyltransferase</fullName>
        <shortName evidence="17">GNT-I</shortName>
        <shortName evidence="17">GlcNAc-T I</shortName>
        <ecNumber evidence="14 17">2.4.1.101</ecNumber>
    </recommendedName>
    <alternativeName>
        <fullName evidence="15 17">N-glycosyl-oligosaccharide-glycoprotein N-acetylglucosaminyltransferase I</fullName>
    </alternativeName>
</protein>
<dbReference type="Proteomes" id="UP001196413">
    <property type="component" value="Unassembled WGS sequence"/>
</dbReference>
<evidence type="ECO:0000256" key="14">
    <source>
        <dbReference type="ARBA" id="ARBA00038949"/>
    </source>
</evidence>
<comment type="subcellular location">
    <subcellularLocation>
        <location evidence="1 17">Golgi apparatus membrane</location>
        <topology evidence="1 17">Single-pass type II membrane protein</topology>
    </subcellularLocation>
</comment>
<dbReference type="PANTHER" id="PTHR10468:SF3">
    <property type="entry name" value="ALPHA-1,3-MANNOSYL-GLYCOPROTEIN 2-BETA-N-ACETYLGLUCOSAMINYLTRANSFERASE"/>
    <property type="match status" value="1"/>
</dbReference>
<comment type="cofactor">
    <cofactor evidence="17">
        <name>Mn(2+)</name>
        <dbReference type="ChEBI" id="CHEBI:29035"/>
    </cofactor>
    <text evidence="17">The cofactor is mostly bound to the substrate.</text>
</comment>
<organism evidence="18 19">
    <name type="scientific">Parelaphostrongylus tenuis</name>
    <name type="common">Meningeal worm</name>
    <dbReference type="NCBI Taxonomy" id="148309"/>
    <lineage>
        <taxon>Eukaryota</taxon>
        <taxon>Metazoa</taxon>
        <taxon>Ecdysozoa</taxon>
        <taxon>Nematoda</taxon>
        <taxon>Chromadorea</taxon>
        <taxon>Rhabditida</taxon>
        <taxon>Rhabditina</taxon>
        <taxon>Rhabditomorpha</taxon>
        <taxon>Strongyloidea</taxon>
        <taxon>Metastrongylidae</taxon>
        <taxon>Parelaphostrongylus</taxon>
    </lineage>
</organism>
<dbReference type="GO" id="GO:0006487">
    <property type="term" value="P:protein N-linked glycosylation"/>
    <property type="evidence" value="ECO:0007669"/>
    <property type="project" value="TreeGrafter"/>
</dbReference>
<dbReference type="InterPro" id="IPR004139">
    <property type="entry name" value="Glyco_trans_13"/>
</dbReference>
<dbReference type="EMBL" id="JAHQIW010004388">
    <property type="protein sequence ID" value="KAJ1362169.1"/>
    <property type="molecule type" value="Genomic_DNA"/>
</dbReference>
<evidence type="ECO:0000256" key="10">
    <source>
        <dbReference type="ARBA" id="ARBA00023034"/>
    </source>
</evidence>
<keyword evidence="19" id="KW-1185">Reference proteome</keyword>
<comment type="similarity">
    <text evidence="3 17">Belongs to the glycosyltransferase 13 family.</text>
</comment>
<feature type="transmembrane region" description="Helical" evidence="17">
    <location>
        <begin position="9"/>
        <end position="28"/>
    </location>
</feature>
<evidence type="ECO:0000313" key="18">
    <source>
        <dbReference type="EMBL" id="KAJ1362169.1"/>
    </source>
</evidence>
<evidence type="ECO:0000256" key="9">
    <source>
        <dbReference type="ARBA" id="ARBA00022989"/>
    </source>
</evidence>
<keyword evidence="9 17" id="KW-1133">Transmembrane helix</keyword>
<dbReference type="Pfam" id="PF03071">
    <property type="entry name" value="GNT-I"/>
    <property type="match status" value="1"/>
</dbReference>
<evidence type="ECO:0000256" key="17">
    <source>
        <dbReference type="RuleBase" id="RU368119"/>
    </source>
</evidence>
<keyword evidence="4 17" id="KW-0328">Glycosyltransferase</keyword>
<keyword evidence="11 17" id="KW-0472">Membrane</keyword>
<evidence type="ECO:0000256" key="15">
    <source>
        <dbReference type="ARBA" id="ARBA00041712"/>
    </source>
</evidence>
<evidence type="ECO:0000256" key="11">
    <source>
        <dbReference type="ARBA" id="ARBA00023136"/>
    </source>
</evidence>
<evidence type="ECO:0000256" key="2">
    <source>
        <dbReference type="ARBA" id="ARBA00004922"/>
    </source>
</evidence>
<evidence type="ECO:0000313" key="19">
    <source>
        <dbReference type="Proteomes" id="UP001196413"/>
    </source>
</evidence>
<evidence type="ECO:0000256" key="7">
    <source>
        <dbReference type="ARBA" id="ARBA00022723"/>
    </source>
</evidence>
<name>A0AAD5QUN1_PARTN</name>
<evidence type="ECO:0000256" key="13">
    <source>
        <dbReference type="ARBA" id="ARBA00037706"/>
    </source>
</evidence>
<reference evidence="18" key="1">
    <citation type="submission" date="2021-06" db="EMBL/GenBank/DDBJ databases">
        <title>Parelaphostrongylus tenuis whole genome reference sequence.</title>
        <authorList>
            <person name="Garwood T.J."/>
            <person name="Larsen P.A."/>
            <person name="Fountain-Jones N.M."/>
            <person name="Garbe J.R."/>
            <person name="Macchietto M.G."/>
            <person name="Kania S.A."/>
            <person name="Gerhold R.W."/>
            <person name="Richards J.E."/>
            <person name="Wolf T.M."/>
        </authorList>
    </citation>
    <scope>NUCLEOTIDE SEQUENCE</scope>
    <source>
        <strain evidence="18">MNPRO001-30</strain>
        <tissue evidence="18">Meninges</tissue>
    </source>
</reference>
<evidence type="ECO:0000256" key="1">
    <source>
        <dbReference type="ARBA" id="ARBA00004323"/>
    </source>
</evidence>
<evidence type="ECO:0000256" key="16">
    <source>
        <dbReference type="ARBA" id="ARBA00049421"/>
    </source>
</evidence>
<dbReference type="Gene3D" id="3.90.550.10">
    <property type="entry name" value="Spore Coat Polysaccharide Biosynthesis Protein SpsA, Chain A"/>
    <property type="match status" value="1"/>
</dbReference>
<proteinExistence type="inferred from homology"/>
<dbReference type="FunFam" id="3.90.550.10:FF:000252">
    <property type="entry name" value="Protein O-linked-mannose beta-1,2-N-acetylglucosaminyltransferase 1"/>
    <property type="match status" value="1"/>
</dbReference>
<comment type="function">
    <text evidence="13 17">Initiates complex N-linked carbohydrate formation. Essential for the conversion of high-mannose to hybrid and complex N-glycans.</text>
</comment>
<keyword evidence="8 17" id="KW-0735">Signal-anchor</keyword>
<evidence type="ECO:0000256" key="12">
    <source>
        <dbReference type="ARBA" id="ARBA00023211"/>
    </source>
</evidence>
<accession>A0AAD5QUN1</accession>
<evidence type="ECO:0000256" key="8">
    <source>
        <dbReference type="ARBA" id="ARBA00022968"/>
    </source>
</evidence>
<sequence>MYRCRCNGIIYIIPVIIVFIYTYSYFFGHLRSASVEDHIINDMDGSIISRLKVSLNESDVEKDDSFVSAVLVMAAKRDKALQNHLEQLVRLRPSSKKFPIIISQDGSNFSVSRVASHFVQSYNNVSYMHHKGDDEPRALSKNYAYIAEHYHWALDKLFNETKYDFVIITEDDLDIANDFFSYFEWGKQVLVADQTVWCISAWNDNGLPSLVNSDSAAKIWRTDFFPGLGWMLTRELWMELSPKFPKIYWDDWMRTKEVRGDRSCLRPEMSRTAHNMKLAGKGSSGGLYKAFLSNIAVSSTAVDFSLLPYENMLKMIMIENFSKPYAIACLLVLRPSILHTSTHPSHTG</sequence>
<gene>
    <name evidence="18" type="ORF">KIN20_021605</name>
</gene>
<evidence type="ECO:0000256" key="3">
    <source>
        <dbReference type="ARBA" id="ARBA00006492"/>
    </source>
</evidence>
<dbReference type="InterPro" id="IPR052261">
    <property type="entry name" value="Glycosyltransferase_13"/>
</dbReference>
<evidence type="ECO:0000256" key="5">
    <source>
        <dbReference type="ARBA" id="ARBA00022679"/>
    </source>
</evidence>
<dbReference type="InterPro" id="IPR029044">
    <property type="entry name" value="Nucleotide-diphossugar_trans"/>
</dbReference>
<comment type="catalytic activity">
    <reaction evidence="16 17">
        <text>N(4)-(alpha-D-Man-(1-&gt;3)-[alpha-D-Man-(1-&gt;3)-[alpha-D-Man-(1-&gt;6)]-alpha-D-Man-(1-&gt;6)]-beta-D-Man-(1-&gt;4)-beta-D-GlcNAc-(1-&gt;4)-beta-D-GlcNAc)-L-asparaginyl-[protein] (N-glucan mannose isomer 5A1,2) + UDP-N-acetyl-alpha-D-glucosamine = N(4)-{beta-D-GlcNAc-(1-&gt;2)-alpha-D-Man-(1-&gt;3)-[alpha-D-Man-(1-&gt;3)-[alpha-D-Man-(1-&gt;6)]-alpha-D-Man-(1-&gt;6)]-beta-D-Man-(1-&gt;4)-beta-D-GlcNAc-(1-&gt;4)-beta-D-GlcNAc}-L-asparaginyl-[protein] + UDP + H(+)</text>
        <dbReference type="Rhea" id="RHEA:11456"/>
        <dbReference type="Rhea" id="RHEA-COMP:14367"/>
        <dbReference type="Rhea" id="RHEA-COMP:14368"/>
        <dbReference type="ChEBI" id="CHEBI:15378"/>
        <dbReference type="ChEBI" id="CHEBI:57705"/>
        <dbReference type="ChEBI" id="CHEBI:58223"/>
        <dbReference type="ChEBI" id="CHEBI:59087"/>
        <dbReference type="ChEBI" id="CHEBI:60625"/>
        <dbReference type="EC" id="2.4.1.101"/>
    </reaction>
</comment>
<comment type="pathway">
    <text evidence="2 17">Protein modification; protein glycosylation.</text>
</comment>
<dbReference type="GO" id="GO:0003827">
    <property type="term" value="F:alpha-1,3-mannosylglycoprotein 2-beta-N-acetylglucosaminyltransferase activity"/>
    <property type="evidence" value="ECO:0007669"/>
    <property type="project" value="UniProtKB-UniRule"/>
</dbReference>
<evidence type="ECO:0000256" key="6">
    <source>
        <dbReference type="ARBA" id="ARBA00022692"/>
    </source>
</evidence>